<proteinExistence type="predicted"/>
<dbReference type="AlphaFoldDB" id="A0A0C9Z0U6"/>
<reference evidence="1 2" key="1">
    <citation type="submission" date="2014-04" db="EMBL/GenBank/DDBJ databases">
        <authorList>
            <consortium name="DOE Joint Genome Institute"/>
            <person name="Kuo A."/>
            <person name="Kohler A."/>
            <person name="Costa M.D."/>
            <person name="Nagy L.G."/>
            <person name="Floudas D."/>
            <person name="Copeland A."/>
            <person name="Barry K.W."/>
            <person name="Cichocki N."/>
            <person name="Veneault-Fourrey C."/>
            <person name="LaButti K."/>
            <person name="Lindquist E.A."/>
            <person name="Lipzen A."/>
            <person name="Lundell T."/>
            <person name="Morin E."/>
            <person name="Murat C."/>
            <person name="Sun H."/>
            <person name="Tunlid A."/>
            <person name="Henrissat B."/>
            <person name="Grigoriev I.V."/>
            <person name="Hibbett D.S."/>
            <person name="Martin F."/>
            <person name="Nordberg H.P."/>
            <person name="Cantor M.N."/>
            <person name="Hua S.X."/>
        </authorList>
    </citation>
    <scope>NUCLEOTIDE SEQUENCE [LARGE SCALE GENOMIC DNA]</scope>
    <source>
        <strain evidence="1 2">441</strain>
    </source>
</reference>
<evidence type="ECO:0000313" key="2">
    <source>
        <dbReference type="Proteomes" id="UP000054018"/>
    </source>
</evidence>
<dbReference type="OrthoDB" id="2685635at2759"/>
<dbReference type="Proteomes" id="UP000054018">
    <property type="component" value="Unassembled WGS sequence"/>
</dbReference>
<name>A0A0C9Z0U6_9AGAM</name>
<protein>
    <submittedName>
        <fullName evidence="1">Uncharacterized protein</fullName>
    </submittedName>
</protein>
<sequence>MSVLADTTTLLLTRSCERLMASGLYLRDNSLAGDVQWVREGHGHVLVYNPKKEGVDSSTVASAPVLDVDTTTPSQDSPCTRFTTPPEGAMLTAIVRIDRDHFWLTSDGGYLGPNTICKEILDVKPSCAFTDPGMEPIQLDFPTVLQILHDLTLQCVTPGYSTGTSFFTTEKKIPTGFKLRHRLFEAIDSGVEYDSESDNGMSSSEDLYSFKHWPLMREQSHAELLALKKSHCLRPMPAYDINNDLLDPSMYCHCLQGAIIEVHFTLSHWSIASTKHDIFSSLIKLICILVPAVVSPSIAKKWKLPLHLDLEESPVKRSAH</sequence>
<organism evidence="1 2">
    <name type="scientific">Pisolithus microcarpus 441</name>
    <dbReference type="NCBI Taxonomy" id="765257"/>
    <lineage>
        <taxon>Eukaryota</taxon>
        <taxon>Fungi</taxon>
        <taxon>Dikarya</taxon>
        <taxon>Basidiomycota</taxon>
        <taxon>Agaricomycotina</taxon>
        <taxon>Agaricomycetes</taxon>
        <taxon>Agaricomycetidae</taxon>
        <taxon>Boletales</taxon>
        <taxon>Sclerodermatineae</taxon>
        <taxon>Pisolithaceae</taxon>
        <taxon>Pisolithus</taxon>
    </lineage>
</organism>
<evidence type="ECO:0000313" key="1">
    <source>
        <dbReference type="EMBL" id="KIK19909.1"/>
    </source>
</evidence>
<gene>
    <name evidence="1" type="ORF">PISMIDRAFT_13336</name>
</gene>
<dbReference type="EMBL" id="KN833775">
    <property type="protein sequence ID" value="KIK19909.1"/>
    <property type="molecule type" value="Genomic_DNA"/>
</dbReference>
<keyword evidence="2" id="KW-1185">Reference proteome</keyword>
<dbReference type="HOGENOM" id="CLU_046434_1_0_1"/>
<accession>A0A0C9Z0U6</accession>
<reference evidence="2" key="2">
    <citation type="submission" date="2015-01" db="EMBL/GenBank/DDBJ databases">
        <title>Evolutionary Origins and Diversification of the Mycorrhizal Mutualists.</title>
        <authorList>
            <consortium name="DOE Joint Genome Institute"/>
            <consortium name="Mycorrhizal Genomics Consortium"/>
            <person name="Kohler A."/>
            <person name="Kuo A."/>
            <person name="Nagy L.G."/>
            <person name="Floudas D."/>
            <person name="Copeland A."/>
            <person name="Barry K.W."/>
            <person name="Cichocki N."/>
            <person name="Veneault-Fourrey C."/>
            <person name="LaButti K."/>
            <person name="Lindquist E.A."/>
            <person name="Lipzen A."/>
            <person name="Lundell T."/>
            <person name="Morin E."/>
            <person name="Murat C."/>
            <person name="Riley R."/>
            <person name="Ohm R."/>
            <person name="Sun H."/>
            <person name="Tunlid A."/>
            <person name="Henrissat B."/>
            <person name="Grigoriev I.V."/>
            <person name="Hibbett D.S."/>
            <person name="Martin F."/>
        </authorList>
    </citation>
    <scope>NUCLEOTIDE SEQUENCE [LARGE SCALE GENOMIC DNA]</scope>
    <source>
        <strain evidence="2">441</strain>
    </source>
</reference>